<evidence type="ECO:0000313" key="2">
    <source>
        <dbReference type="Proteomes" id="UP001287286"/>
    </source>
</evidence>
<comment type="caution">
    <text evidence="1">The sequence shown here is derived from an EMBL/GenBank/DDBJ whole genome shotgun (WGS) entry which is preliminary data.</text>
</comment>
<dbReference type="Proteomes" id="UP001287286">
    <property type="component" value="Unassembled WGS sequence"/>
</dbReference>
<evidence type="ECO:0000313" key="1">
    <source>
        <dbReference type="EMBL" id="KAK4067202.1"/>
    </source>
</evidence>
<gene>
    <name evidence="1" type="ORF">Purlil1_13915</name>
</gene>
<protein>
    <submittedName>
        <fullName evidence="1">Uncharacterized protein</fullName>
    </submittedName>
</protein>
<dbReference type="EMBL" id="JAWRVI010000357">
    <property type="protein sequence ID" value="KAK4067202.1"/>
    <property type="molecule type" value="Genomic_DNA"/>
</dbReference>
<reference evidence="1 2" key="1">
    <citation type="journal article" date="2024" name="Microbiol. Resour. Announc.">
        <title>Genome annotations for the ascomycete fungi Trichoderma harzianum, Trichoderma aggressivum, and Purpureocillium lilacinum.</title>
        <authorList>
            <person name="Beijen E.P.W."/>
            <person name="Ohm R.A."/>
        </authorList>
    </citation>
    <scope>NUCLEOTIDE SEQUENCE [LARGE SCALE GENOMIC DNA]</scope>
    <source>
        <strain evidence="1 2">CBS 150709</strain>
    </source>
</reference>
<organism evidence="1 2">
    <name type="scientific">Purpureocillium lilacinum</name>
    <name type="common">Paecilomyces lilacinus</name>
    <dbReference type="NCBI Taxonomy" id="33203"/>
    <lineage>
        <taxon>Eukaryota</taxon>
        <taxon>Fungi</taxon>
        <taxon>Dikarya</taxon>
        <taxon>Ascomycota</taxon>
        <taxon>Pezizomycotina</taxon>
        <taxon>Sordariomycetes</taxon>
        <taxon>Hypocreomycetidae</taxon>
        <taxon>Hypocreales</taxon>
        <taxon>Ophiocordycipitaceae</taxon>
        <taxon>Purpureocillium</taxon>
    </lineage>
</organism>
<accession>A0ABR0BCS3</accession>
<sequence length="121" mass="13056">MYVAADPVVRKLWQDAGCSSAERTVSWRVHSLDCGRAAQPAATCTAEDGASEPRTGLACWAFAAGSTVSLLATAPDRDQPWKRPRQPAAERVWAGTQPVRLACSNLRQRVQGRPVSGVQRP</sequence>
<proteinExistence type="predicted"/>
<name>A0ABR0BCS3_PURLI</name>
<keyword evidence="2" id="KW-1185">Reference proteome</keyword>